<feature type="transmembrane region" description="Helical" evidence="6">
    <location>
        <begin position="170"/>
        <end position="190"/>
    </location>
</feature>
<dbReference type="Proteomes" id="UP000182444">
    <property type="component" value="Chromosome 1E"/>
</dbReference>
<dbReference type="RefSeq" id="XP_504346.2">
    <property type="nucleotide sequence ID" value="XM_504346.3"/>
</dbReference>
<feature type="transmembrane region" description="Helical" evidence="6">
    <location>
        <begin position="238"/>
        <end position="260"/>
    </location>
</feature>
<evidence type="ECO:0000259" key="8">
    <source>
        <dbReference type="Pfam" id="PF04893"/>
    </source>
</evidence>
<protein>
    <recommendedName>
        <fullName evidence="6">Protein YIP</fullName>
    </recommendedName>
</protein>
<dbReference type="eggNOG" id="KOG3114">
    <property type="taxonomic scope" value="Eukaryota"/>
</dbReference>
<dbReference type="PANTHER" id="PTHR12822:SF2">
    <property type="entry name" value="PROTEIN YIPF"/>
    <property type="match status" value="1"/>
</dbReference>
<comment type="subcellular location">
    <subcellularLocation>
        <location evidence="6">Golgi apparatus membrane</location>
        <topology evidence="6">Multi-pass membrane protein</topology>
    </subcellularLocation>
    <subcellularLocation>
        <location evidence="1">Membrane</location>
        <topology evidence="1">Multi-pass membrane protein</topology>
    </subcellularLocation>
</comment>
<dbReference type="Pfam" id="PF04893">
    <property type="entry name" value="Yip1"/>
    <property type="match status" value="1"/>
</dbReference>
<dbReference type="PANTHER" id="PTHR12822">
    <property type="entry name" value="PROTEIN YIPF"/>
    <property type="match status" value="1"/>
</dbReference>
<dbReference type="GO" id="GO:0031267">
    <property type="term" value="F:small GTPase binding"/>
    <property type="evidence" value="ECO:0007669"/>
    <property type="project" value="InterPro"/>
</dbReference>
<feature type="compositionally biased region" description="Polar residues" evidence="7">
    <location>
        <begin position="47"/>
        <end position="70"/>
    </location>
</feature>
<dbReference type="GO" id="GO:0016192">
    <property type="term" value="P:vesicle-mediated transport"/>
    <property type="evidence" value="ECO:0007669"/>
    <property type="project" value="InterPro"/>
</dbReference>
<feature type="domain" description="Yip1" evidence="8">
    <location>
        <begin position="120"/>
        <end position="287"/>
    </location>
</feature>
<proteinExistence type="inferred from homology"/>
<evidence type="ECO:0000256" key="7">
    <source>
        <dbReference type="SAM" id="MobiDB-lite"/>
    </source>
</evidence>
<gene>
    <name evidence="9" type="ORF">YALI1_E28957g</name>
</gene>
<feature type="region of interest" description="Disordered" evidence="7">
    <location>
        <begin position="1"/>
        <end position="74"/>
    </location>
</feature>
<evidence type="ECO:0000256" key="2">
    <source>
        <dbReference type="ARBA" id="ARBA00010596"/>
    </source>
</evidence>
<evidence type="ECO:0000256" key="5">
    <source>
        <dbReference type="ARBA" id="ARBA00023136"/>
    </source>
</evidence>
<dbReference type="OrthoDB" id="10256463at2759"/>
<accession>A0A1D8NJV6</accession>
<keyword evidence="4 6" id="KW-1133">Transmembrane helix</keyword>
<dbReference type="GO" id="GO:0000139">
    <property type="term" value="C:Golgi membrane"/>
    <property type="evidence" value="ECO:0007669"/>
    <property type="project" value="UniProtKB-SubCell"/>
</dbReference>
<evidence type="ECO:0000256" key="1">
    <source>
        <dbReference type="ARBA" id="ARBA00004141"/>
    </source>
</evidence>
<dbReference type="VEuPathDB" id="FungiDB:YALI0_E24299g"/>
<keyword evidence="5 6" id="KW-0472">Membrane</keyword>
<evidence type="ECO:0000256" key="3">
    <source>
        <dbReference type="ARBA" id="ARBA00022692"/>
    </source>
</evidence>
<organism evidence="9 10">
    <name type="scientific">Yarrowia lipolytica</name>
    <name type="common">Candida lipolytica</name>
    <dbReference type="NCBI Taxonomy" id="4952"/>
    <lineage>
        <taxon>Eukaryota</taxon>
        <taxon>Fungi</taxon>
        <taxon>Dikarya</taxon>
        <taxon>Ascomycota</taxon>
        <taxon>Saccharomycotina</taxon>
        <taxon>Dipodascomycetes</taxon>
        <taxon>Dipodascales</taxon>
        <taxon>Dipodascales incertae sedis</taxon>
        <taxon>Yarrowia</taxon>
    </lineage>
</organism>
<dbReference type="InterPro" id="IPR039765">
    <property type="entry name" value="Yip5/YIPF1/YIPF2"/>
</dbReference>
<feature type="compositionally biased region" description="Acidic residues" evidence="7">
    <location>
        <begin position="20"/>
        <end position="29"/>
    </location>
</feature>
<dbReference type="InterPro" id="IPR006977">
    <property type="entry name" value="Yip1_dom"/>
</dbReference>
<dbReference type="GeneID" id="2912541"/>
<feature type="transmembrane region" description="Helical" evidence="6">
    <location>
        <begin position="272"/>
        <end position="293"/>
    </location>
</feature>
<evidence type="ECO:0000313" key="10">
    <source>
        <dbReference type="Proteomes" id="UP000182444"/>
    </source>
</evidence>
<dbReference type="EMBL" id="CP017557">
    <property type="protein sequence ID" value="AOW05905.1"/>
    <property type="molecule type" value="Genomic_DNA"/>
</dbReference>
<sequence>MSKYNPIDDDADTTAAWGDDLGDDILADEEPPRYDPQPETPAAAPASNINNVQGSMAGGNTNTSSSTAANQRVPRANPGKFWNLSFYEQYFDVDAKEVGDKIVQAVNPLSGGGQSSTYFLDQPADLYGPFWIASTLIFALFFANTLVGLIKNSSGEKFSYEFGLITANAALTYSYTFLVPGALFLLLNYWDIGATSPHLSKLVNLIAVYGYSQCVWVLICAGNIILPVWLPVGFWINLVGWVLTTIGFLSSGWFLLKALYFPVKQNSPHLHLRVLVLVLLLHVGFSLAVKFAFFKGVAPVKD</sequence>
<dbReference type="AlphaFoldDB" id="A0A1D8NJV6"/>
<comment type="similarity">
    <text evidence="2 6">Belongs to the YIP1 family.</text>
</comment>
<dbReference type="VEuPathDB" id="FungiDB:YALI1_E28957g"/>
<dbReference type="KEGG" id="yli:2912541"/>
<evidence type="ECO:0000313" key="9">
    <source>
        <dbReference type="EMBL" id="AOW05905.1"/>
    </source>
</evidence>
<feature type="transmembrane region" description="Helical" evidence="6">
    <location>
        <begin position="202"/>
        <end position="226"/>
    </location>
</feature>
<feature type="transmembrane region" description="Helical" evidence="6">
    <location>
        <begin position="130"/>
        <end position="150"/>
    </location>
</feature>
<name>A0A1D8NJV6_YARLL</name>
<keyword evidence="3 6" id="KW-0812">Transmembrane</keyword>
<reference evidence="9 10" key="1">
    <citation type="journal article" date="2016" name="PLoS ONE">
        <title>Sequence Assembly of Yarrowia lipolytica Strain W29/CLIB89 Shows Transposable Element Diversity.</title>
        <authorList>
            <person name="Magnan C."/>
            <person name="Yu J."/>
            <person name="Chang I."/>
            <person name="Jahn E."/>
            <person name="Kanomata Y."/>
            <person name="Wu J."/>
            <person name="Zeller M."/>
            <person name="Oakes M."/>
            <person name="Baldi P."/>
            <person name="Sandmeyer S."/>
        </authorList>
    </citation>
    <scope>NUCLEOTIDE SEQUENCE [LARGE SCALE GENOMIC DNA]</scope>
    <source>
        <strain evidence="10">CLIB89(W29)</strain>
    </source>
</reference>
<evidence type="ECO:0000256" key="6">
    <source>
        <dbReference type="RuleBase" id="RU361264"/>
    </source>
</evidence>
<evidence type="ECO:0000256" key="4">
    <source>
        <dbReference type="ARBA" id="ARBA00022989"/>
    </source>
</evidence>